<accession>A0A6J5Z616</accession>
<sequence>MGAMERRKGTRGELEVAAVLTEAGFPARRDGRLTGDLLHNLPGLHLEVKWQERIQILEWIRQAETDAAKQKRTPAVVWRKSRMPWQITLGLDAFLEIMKQAQ</sequence>
<dbReference type="InterPro" id="IPR056931">
    <property type="entry name" value="D14-like"/>
</dbReference>
<name>A0A6J5Z616_9ZZZZ</name>
<dbReference type="Pfam" id="PF24608">
    <property type="entry name" value="PDDEXK_15"/>
    <property type="match status" value="1"/>
</dbReference>
<gene>
    <name evidence="1" type="ORF">UFOPK3522_00251</name>
</gene>
<evidence type="ECO:0000313" key="1">
    <source>
        <dbReference type="EMBL" id="CAB4336838.1"/>
    </source>
</evidence>
<dbReference type="AlphaFoldDB" id="A0A6J5Z616"/>
<reference evidence="1" key="1">
    <citation type="submission" date="2020-05" db="EMBL/GenBank/DDBJ databases">
        <authorList>
            <person name="Chiriac C."/>
            <person name="Salcher M."/>
            <person name="Ghai R."/>
            <person name="Kavagutti S V."/>
        </authorList>
    </citation>
    <scope>NUCLEOTIDE SEQUENCE</scope>
</reference>
<protein>
    <submittedName>
        <fullName evidence="1">Unannotated protein</fullName>
    </submittedName>
</protein>
<organism evidence="1">
    <name type="scientific">freshwater metagenome</name>
    <dbReference type="NCBI Taxonomy" id="449393"/>
    <lineage>
        <taxon>unclassified sequences</taxon>
        <taxon>metagenomes</taxon>
        <taxon>ecological metagenomes</taxon>
    </lineage>
</organism>
<dbReference type="EMBL" id="CAESAO010000011">
    <property type="protein sequence ID" value="CAB4336838.1"/>
    <property type="molecule type" value="Genomic_DNA"/>
</dbReference>
<proteinExistence type="predicted"/>